<evidence type="ECO:0000313" key="3">
    <source>
        <dbReference type="Proteomes" id="UP000033608"/>
    </source>
</evidence>
<feature type="coiled-coil region" evidence="1">
    <location>
        <begin position="430"/>
        <end position="457"/>
    </location>
</feature>
<dbReference type="EMBL" id="LAJF01000011">
    <property type="protein sequence ID" value="KKB86843.1"/>
    <property type="molecule type" value="Genomic_DNA"/>
</dbReference>
<keyword evidence="1" id="KW-0175">Coiled coil</keyword>
<accession>A0A0F5LWY8</accession>
<keyword evidence="3" id="KW-1185">Reference proteome</keyword>
<comment type="caution">
    <text evidence="2">The sequence shown here is derived from an EMBL/GenBank/DDBJ whole genome shotgun (WGS) entry which is preliminary data.</text>
</comment>
<dbReference type="PATRIC" id="fig|1121477.3.peg.207"/>
<dbReference type="SUPFAM" id="SSF52540">
    <property type="entry name" value="P-loop containing nucleoside triphosphate hydrolases"/>
    <property type="match status" value="1"/>
</dbReference>
<organism evidence="2 3">
    <name type="scientific">Devosia limi DSM 17137</name>
    <dbReference type="NCBI Taxonomy" id="1121477"/>
    <lineage>
        <taxon>Bacteria</taxon>
        <taxon>Pseudomonadati</taxon>
        <taxon>Pseudomonadota</taxon>
        <taxon>Alphaproteobacteria</taxon>
        <taxon>Hyphomicrobiales</taxon>
        <taxon>Devosiaceae</taxon>
        <taxon>Devosia</taxon>
    </lineage>
</organism>
<name>A0A0F5LWY8_9HYPH</name>
<evidence type="ECO:0000313" key="2">
    <source>
        <dbReference type="EMBL" id="KKB86843.1"/>
    </source>
</evidence>
<evidence type="ECO:0000256" key="1">
    <source>
        <dbReference type="SAM" id="Coils"/>
    </source>
</evidence>
<dbReference type="Proteomes" id="UP000033608">
    <property type="component" value="Unassembled WGS sequence"/>
</dbReference>
<dbReference type="AlphaFoldDB" id="A0A0F5LWY8"/>
<gene>
    <name evidence="2" type="ORF">VW29_00125</name>
</gene>
<dbReference type="InterPro" id="IPR027417">
    <property type="entry name" value="P-loop_NTPase"/>
</dbReference>
<protein>
    <submittedName>
        <fullName evidence="2">Uncharacterized protein</fullName>
    </submittedName>
</protein>
<dbReference type="STRING" id="1121477.SAMN02745223_03238"/>
<proteinExistence type="predicted"/>
<dbReference type="Gene3D" id="3.40.50.300">
    <property type="entry name" value="P-loop containing nucleotide triphosphate hydrolases"/>
    <property type="match status" value="1"/>
</dbReference>
<reference evidence="2 3" key="1">
    <citation type="submission" date="2015-03" db="EMBL/GenBank/DDBJ databases">
        <authorList>
            <person name="Hassan Y.I."/>
            <person name="Lepp D."/>
            <person name="Zhou T."/>
        </authorList>
    </citation>
    <scope>NUCLEOTIDE SEQUENCE [LARGE SCALE GENOMIC DNA]</scope>
    <source>
        <strain evidence="2 3">DSM 17137</strain>
    </source>
</reference>
<sequence length="676" mass="75579">MMFRINNISLRASTAATKFGAEIPLKPGLNIVSARNSAGKSTALQAIIYGLGLERSLSPSLEVPLPYALRQRLHAAPELAYQDVISSHVELELQNNSGQRVLLHRDIVGGAERKLIRATIYSGEHAEKRDFFVHDPGAAQNEDGFHKFLEKFLGWTLPSVPTFDGREVLLYVEAIFPMLFVEQKRGWSTIQGPLPTHFKIQDLNRRVMEFLLDLDVAKLRRRQSELRLQLSELTSQWHAVGTELRAAAGVGFKVSAFPPEPRGAASALSISFEAFNDDKWVPLDEHIVSLAKEAEEIEIDFSQNVEDAAPGLQLQLARSRERLEELNVRMSSIRQEWVLLHADAQSLRERIATLDVDLTRNKDAAKLKRLGSVIGSAAATHVCPTCHQELQTELLPTSSSPAMAIEENVEFIRSQLKLCNANLSSNLRSMEQVQELHAAVQQEVQSVQQRIRQIRGELTKPATSVSRASLMRSVEIASAIDNAKKLLQSLAGLRDGLVLIAERHKTLSEELKSIGKQELSPEDLEKIEYFQSNLRKRLENYSFKSFNPSEISLSDDNFRPLVVSRTDVGVLERELGFEMSASDGIRMKWAYYLSLLQCSQKFSTNHPGVAVFDEPGQQAMELDSIRSFLVDASHFSPRDSQIIVAATYENVAPLIPELSALDVNRVHFDGLLLQPL</sequence>